<dbReference type="InterPro" id="IPR043519">
    <property type="entry name" value="NT_sf"/>
</dbReference>
<evidence type="ECO:0000313" key="2">
    <source>
        <dbReference type="Proteomes" id="UP000218323"/>
    </source>
</evidence>
<keyword evidence="2" id="KW-1185">Reference proteome</keyword>
<evidence type="ECO:0000313" key="1">
    <source>
        <dbReference type="EMBL" id="PCG16182.1"/>
    </source>
</evidence>
<dbReference type="Proteomes" id="UP000218323">
    <property type="component" value="Unassembled WGS sequence"/>
</dbReference>
<evidence type="ECO:0008006" key="3">
    <source>
        <dbReference type="Google" id="ProtNLM"/>
    </source>
</evidence>
<organism evidence="1 2">
    <name type="scientific">Sphingomonas adhaesiva</name>
    <dbReference type="NCBI Taxonomy" id="28212"/>
    <lineage>
        <taxon>Bacteria</taxon>
        <taxon>Pseudomonadati</taxon>
        <taxon>Pseudomonadota</taxon>
        <taxon>Alphaproteobacteria</taxon>
        <taxon>Sphingomonadales</taxon>
        <taxon>Sphingomonadaceae</taxon>
        <taxon>Sphingomonas</taxon>
    </lineage>
</organism>
<sequence>MAQAGARDPWWIIGSAAVVLHGVDTAVADVDLLLSPADAARVLAVWPGGVGLGTASERFRSYPYARLDGAPLPVEIMAGLEVFVDGMWQAIRPVTREGRRGVFVPGRAELVDILRMFGREKDLRRAAALVD</sequence>
<name>A0A2A4IED0_9SPHN</name>
<dbReference type="Gene3D" id="3.30.460.40">
    <property type="match status" value="1"/>
</dbReference>
<gene>
    <name evidence="1" type="ORF">COA07_00480</name>
</gene>
<dbReference type="AlphaFoldDB" id="A0A2A4IED0"/>
<dbReference type="EMBL" id="NWVC01000001">
    <property type="protein sequence ID" value="PCG16182.1"/>
    <property type="molecule type" value="Genomic_DNA"/>
</dbReference>
<proteinExistence type="predicted"/>
<accession>A0A2A4IED0</accession>
<dbReference type="SUPFAM" id="SSF81301">
    <property type="entry name" value="Nucleotidyltransferase"/>
    <property type="match status" value="1"/>
</dbReference>
<protein>
    <recommendedName>
        <fullName evidence="3">Nucleotidyltransferase family protein</fullName>
    </recommendedName>
</protein>
<comment type="caution">
    <text evidence="1">The sequence shown here is derived from an EMBL/GenBank/DDBJ whole genome shotgun (WGS) entry which is preliminary data.</text>
</comment>
<reference evidence="1 2" key="1">
    <citation type="submission" date="2017-09" db="EMBL/GenBank/DDBJ databases">
        <title>Sphingomonas adhaesiva DSM 7418, whole genome shotgun sequence.</title>
        <authorList>
            <person name="Feng G."/>
            <person name="Zhu H."/>
        </authorList>
    </citation>
    <scope>NUCLEOTIDE SEQUENCE [LARGE SCALE GENOMIC DNA]</scope>
    <source>
        <strain evidence="1 2">DSM 7418</strain>
    </source>
</reference>